<comment type="caution">
    <text evidence="9">The sequence shown here is derived from an EMBL/GenBank/DDBJ whole genome shotgun (WGS) entry which is preliminary data.</text>
</comment>
<dbReference type="PRINTS" id="PR00411">
    <property type="entry name" value="PNDRDTASEI"/>
</dbReference>
<dbReference type="SUPFAM" id="SSF51905">
    <property type="entry name" value="FAD/NAD(P)-binding domain"/>
    <property type="match status" value="1"/>
</dbReference>
<dbReference type="GO" id="GO:0006103">
    <property type="term" value="P:2-oxoglutarate metabolic process"/>
    <property type="evidence" value="ECO:0007669"/>
    <property type="project" value="TreeGrafter"/>
</dbReference>
<evidence type="ECO:0000256" key="5">
    <source>
        <dbReference type="PIRSR" id="PIRSR000350-3"/>
    </source>
</evidence>
<feature type="domain" description="FAD/NAD(P)-binding" evidence="8">
    <location>
        <begin position="4"/>
        <end position="315"/>
    </location>
</feature>
<dbReference type="InterPro" id="IPR001100">
    <property type="entry name" value="Pyr_nuc-diS_OxRdtase"/>
</dbReference>
<dbReference type="OrthoDB" id="9800167at2"/>
<dbReference type="eggNOG" id="COG1249">
    <property type="taxonomic scope" value="Bacteria"/>
</dbReference>
<name>R2SPC7_9ENTE</name>
<dbReference type="GO" id="GO:0050660">
    <property type="term" value="F:flavin adenine dinucleotide binding"/>
    <property type="evidence" value="ECO:0007669"/>
    <property type="project" value="TreeGrafter"/>
</dbReference>
<dbReference type="AlphaFoldDB" id="R2SPC7"/>
<evidence type="ECO:0000256" key="6">
    <source>
        <dbReference type="PIRSR" id="PIRSR000350-4"/>
    </source>
</evidence>
<dbReference type="EMBL" id="AJAS01000022">
    <property type="protein sequence ID" value="EOH97055.1"/>
    <property type="molecule type" value="Genomic_DNA"/>
</dbReference>
<organism evidence="9 11">
    <name type="scientific">Enterococcus moraviensis ATCC BAA-383</name>
    <dbReference type="NCBI Taxonomy" id="1158609"/>
    <lineage>
        <taxon>Bacteria</taxon>
        <taxon>Bacillati</taxon>
        <taxon>Bacillota</taxon>
        <taxon>Bacilli</taxon>
        <taxon>Lactobacillales</taxon>
        <taxon>Enterococcaceae</taxon>
        <taxon>Enterococcus</taxon>
    </lineage>
</organism>
<keyword evidence="2" id="KW-0285">Flavoprotein</keyword>
<proteinExistence type="inferred from homology"/>
<gene>
    <name evidence="10" type="ORF">I586_02114</name>
    <name evidence="9" type="ORF">UAY_02787</name>
</gene>
<evidence type="ECO:0000256" key="3">
    <source>
        <dbReference type="ARBA" id="ARBA00022827"/>
    </source>
</evidence>
<feature type="domain" description="Pyridine nucleotide-disulphide oxidoreductase dimerisation" evidence="7">
    <location>
        <begin position="335"/>
        <end position="438"/>
    </location>
</feature>
<dbReference type="RefSeq" id="WP_010766120.1">
    <property type="nucleotide sequence ID" value="NZ_ASWB01000003.1"/>
</dbReference>
<keyword evidence="4 5" id="KW-0520">NAD</keyword>
<dbReference type="PIRSF" id="PIRSF000350">
    <property type="entry name" value="Mercury_reductase_MerA"/>
    <property type="match status" value="1"/>
</dbReference>
<dbReference type="PANTHER" id="PTHR22912:SF217">
    <property type="entry name" value="DIHYDROLIPOYL DEHYDROGENASE"/>
    <property type="match status" value="1"/>
</dbReference>
<dbReference type="STRING" id="155617.RV09_GL001631"/>
<sequence length="443" mass="48899">MKKFDLIIIGSGPGGMAAAYDLSATGKQVAVVEADLWGGTCPNRGCEPKKILYGAVEARDNLLQLKGHGFDTTAEINWRDLLAFKETFTQAVPSEQKSGLKQSGIQTITGTAQFKDKHTIIVGTESYQADQFIIATGQKPAILSIQGKDNFDTSTEFLNMKELPEKIVFVGGGYISFELANIANSCGSEVHVVHHNDNPLKGFDASLTKELIRNLISRGIQFHFNESVEEIKKEDQRFEVRLTSQKTIEVDRVFCATGRIPNVESLNLEEIGVDYTHRGIKVNENLQTNVETIYALGDCVDKNTPKLTPVASFEGSYLAKFLSGKENAKINYPVIPTIIFSSPKLAQVGLTDKETEENEKYAVESLDLSQWSTYKHLNESLVKAKIVTEKATGIIVGATVLGNEADQLINLFTLMINQRIMADKVNELILLYPTVSSDVSYLY</sequence>
<dbReference type="Gene3D" id="3.50.50.60">
    <property type="entry name" value="FAD/NAD(P)-binding domain"/>
    <property type="match status" value="2"/>
</dbReference>
<keyword evidence="12" id="KW-1185">Reference proteome</keyword>
<dbReference type="SUPFAM" id="SSF55424">
    <property type="entry name" value="FAD/NAD-linked reductases, dimerisation (C-terminal) domain"/>
    <property type="match status" value="1"/>
</dbReference>
<protein>
    <recommendedName>
        <fullName evidence="13">Pyridine nucleotide-disulfide oxidoreductase</fullName>
    </recommendedName>
</protein>
<evidence type="ECO:0000259" key="8">
    <source>
        <dbReference type="Pfam" id="PF07992"/>
    </source>
</evidence>
<dbReference type="PRINTS" id="PR00368">
    <property type="entry name" value="FADPNR"/>
</dbReference>
<dbReference type="InterPro" id="IPR036188">
    <property type="entry name" value="FAD/NAD-bd_sf"/>
</dbReference>
<dbReference type="InterPro" id="IPR016156">
    <property type="entry name" value="FAD/NAD-linked_Rdtase_dimer_sf"/>
</dbReference>
<evidence type="ECO:0000256" key="1">
    <source>
        <dbReference type="ARBA" id="ARBA00007532"/>
    </source>
</evidence>
<evidence type="ECO:0000313" key="10">
    <source>
        <dbReference type="EMBL" id="EOT65845.1"/>
    </source>
</evidence>
<reference evidence="9 11" key="1">
    <citation type="submission" date="2013-02" db="EMBL/GenBank/DDBJ databases">
        <title>The Genome Sequence of Enterococcus moraviensis BAA-383.</title>
        <authorList>
            <consortium name="The Broad Institute Genome Sequencing Platform"/>
            <consortium name="The Broad Institute Genome Sequencing Center for Infectious Disease"/>
            <person name="Earl A.M."/>
            <person name="Gilmore M.S."/>
            <person name="Lebreton F."/>
            <person name="Walker B."/>
            <person name="Young S.K."/>
            <person name="Zeng Q."/>
            <person name="Gargeya S."/>
            <person name="Fitzgerald M."/>
            <person name="Haas B."/>
            <person name="Abouelleil A."/>
            <person name="Alvarado L."/>
            <person name="Arachchi H.M."/>
            <person name="Berlin A.M."/>
            <person name="Chapman S.B."/>
            <person name="Dewar J."/>
            <person name="Goldberg J."/>
            <person name="Griggs A."/>
            <person name="Gujja S."/>
            <person name="Hansen M."/>
            <person name="Howarth C."/>
            <person name="Imamovic A."/>
            <person name="Larimer J."/>
            <person name="McCowan C."/>
            <person name="Murphy C."/>
            <person name="Neiman D."/>
            <person name="Pearson M."/>
            <person name="Priest M."/>
            <person name="Roberts A."/>
            <person name="Saif S."/>
            <person name="Shea T."/>
            <person name="Sisk P."/>
            <person name="Sykes S."/>
            <person name="Wortman J."/>
            <person name="Nusbaum C."/>
            <person name="Birren B."/>
        </authorList>
    </citation>
    <scope>NUCLEOTIDE SEQUENCE [LARGE SCALE GENOMIC DNA]</scope>
    <source>
        <strain evidence="9 11">ATCC BAA-383</strain>
    </source>
</reference>
<feature type="binding site" evidence="5">
    <location>
        <begin position="171"/>
        <end position="178"/>
    </location>
    <ligand>
        <name>NAD(+)</name>
        <dbReference type="ChEBI" id="CHEBI:57540"/>
    </ligand>
</feature>
<evidence type="ECO:0008006" key="13">
    <source>
        <dbReference type="Google" id="ProtNLM"/>
    </source>
</evidence>
<dbReference type="PATRIC" id="fig|1158609.3.peg.2714"/>
<keyword evidence="5" id="KW-0547">Nucleotide-binding</keyword>
<evidence type="ECO:0000313" key="9">
    <source>
        <dbReference type="EMBL" id="EOH97055.1"/>
    </source>
</evidence>
<evidence type="ECO:0000313" key="12">
    <source>
        <dbReference type="Proteomes" id="UP000014157"/>
    </source>
</evidence>
<evidence type="ECO:0000256" key="2">
    <source>
        <dbReference type="ARBA" id="ARBA00022630"/>
    </source>
</evidence>
<reference evidence="10 12" key="2">
    <citation type="submission" date="2013-03" db="EMBL/GenBank/DDBJ databases">
        <title>The Genome Sequence of Enterococcus moraviensis BAA-383 (PacBio/Illumina hybrid assembly).</title>
        <authorList>
            <consortium name="The Broad Institute Genomics Platform"/>
            <consortium name="The Broad Institute Genome Sequencing Center for Infectious Disease"/>
            <person name="Earl A."/>
            <person name="Russ C."/>
            <person name="Gilmore M."/>
            <person name="Surin D."/>
            <person name="Walker B."/>
            <person name="Young S."/>
            <person name="Zeng Q."/>
            <person name="Gargeya S."/>
            <person name="Fitzgerald M."/>
            <person name="Haas B."/>
            <person name="Abouelleil A."/>
            <person name="Allen A.W."/>
            <person name="Alvarado L."/>
            <person name="Arachchi H.M."/>
            <person name="Berlin A.M."/>
            <person name="Chapman S.B."/>
            <person name="Gainer-Dewar J."/>
            <person name="Goldberg J."/>
            <person name="Griggs A."/>
            <person name="Gujja S."/>
            <person name="Hansen M."/>
            <person name="Howarth C."/>
            <person name="Imamovic A."/>
            <person name="Ireland A."/>
            <person name="Larimer J."/>
            <person name="McCowan C."/>
            <person name="Murphy C."/>
            <person name="Pearson M."/>
            <person name="Poon T.W."/>
            <person name="Priest M."/>
            <person name="Roberts A."/>
            <person name="Saif S."/>
            <person name="Shea T."/>
            <person name="Sisk P."/>
            <person name="Sykes S."/>
            <person name="Wortman J."/>
            <person name="Nusbaum C."/>
            <person name="Birren B."/>
        </authorList>
    </citation>
    <scope>NUCLEOTIDE SEQUENCE [LARGE SCALE GENOMIC DNA]</scope>
    <source>
        <strain evidence="10 12">ATCC BAA-383</strain>
    </source>
</reference>
<evidence type="ECO:0000313" key="11">
    <source>
        <dbReference type="Proteomes" id="UP000013781"/>
    </source>
</evidence>
<comment type="cofactor">
    <cofactor evidence="5">
        <name>FAD</name>
        <dbReference type="ChEBI" id="CHEBI:57692"/>
    </cofactor>
    <text evidence="5">Binds 1 FAD per subunit.</text>
</comment>
<dbReference type="Gene3D" id="3.30.390.30">
    <property type="match status" value="1"/>
</dbReference>
<dbReference type="Pfam" id="PF07992">
    <property type="entry name" value="Pyr_redox_2"/>
    <property type="match status" value="1"/>
</dbReference>
<dbReference type="InterPro" id="IPR050151">
    <property type="entry name" value="Class-I_Pyr_Nuc-Dis_Oxidored"/>
</dbReference>
<dbReference type="PANTHER" id="PTHR22912">
    <property type="entry name" value="DISULFIDE OXIDOREDUCTASE"/>
    <property type="match status" value="1"/>
</dbReference>
<evidence type="ECO:0000259" key="7">
    <source>
        <dbReference type="Pfam" id="PF02852"/>
    </source>
</evidence>
<dbReference type="InterPro" id="IPR023753">
    <property type="entry name" value="FAD/NAD-binding_dom"/>
</dbReference>
<dbReference type="GO" id="GO:0004148">
    <property type="term" value="F:dihydrolipoyl dehydrogenase (NADH) activity"/>
    <property type="evidence" value="ECO:0007669"/>
    <property type="project" value="TreeGrafter"/>
</dbReference>
<feature type="binding site" evidence="5">
    <location>
        <position position="298"/>
    </location>
    <ligand>
        <name>FAD</name>
        <dbReference type="ChEBI" id="CHEBI:57692"/>
    </ligand>
</feature>
<feature type="disulfide bond" description="Redox-active" evidence="6">
    <location>
        <begin position="41"/>
        <end position="46"/>
    </location>
</feature>
<evidence type="ECO:0000256" key="4">
    <source>
        <dbReference type="ARBA" id="ARBA00023027"/>
    </source>
</evidence>
<dbReference type="EMBL" id="ASWB01000003">
    <property type="protein sequence ID" value="EOT65845.1"/>
    <property type="molecule type" value="Genomic_DNA"/>
</dbReference>
<dbReference type="Pfam" id="PF02852">
    <property type="entry name" value="Pyr_redox_dim"/>
    <property type="match status" value="1"/>
</dbReference>
<dbReference type="Proteomes" id="UP000014157">
    <property type="component" value="Unassembled WGS sequence"/>
</dbReference>
<dbReference type="Proteomes" id="UP000013781">
    <property type="component" value="Unassembled WGS sequence"/>
</dbReference>
<keyword evidence="3 5" id="KW-0274">FAD</keyword>
<feature type="binding site" evidence="5">
    <location>
        <position position="50"/>
    </location>
    <ligand>
        <name>FAD</name>
        <dbReference type="ChEBI" id="CHEBI:57692"/>
    </ligand>
</feature>
<feature type="binding site" evidence="5">
    <location>
        <position position="258"/>
    </location>
    <ligand>
        <name>NAD(+)</name>
        <dbReference type="ChEBI" id="CHEBI:57540"/>
    </ligand>
</feature>
<comment type="similarity">
    <text evidence="1">Belongs to the class-I pyridine nucleotide-disulfide oxidoreductase family.</text>
</comment>
<dbReference type="HOGENOM" id="CLU_016755_2_0_9"/>
<dbReference type="InterPro" id="IPR004099">
    <property type="entry name" value="Pyr_nucl-diS_OxRdtase_dimer"/>
</dbReference>
<accession>R2SPC7</accession>